<dbReference type="EMBL" id="GGEC01057476">
    <property type="protein sequence ID" value="MBX37960.1"/>
    <property type="molecule type" value="Transcribed_RNA"/>
</dbReference>
<proteinExistence type="predicted"/>
<dbReference type="AlphaFoldDB" id="A0A2P2N699"/>
<evidence type="ECO:0000313" key="1">
    <source>
        <dbReference type="EMBL" id="MBX37960.1"/>
    </source>
</evidence>
<name>A0A2P2N699_RHIMU</name>
<reference evidence="1" key="1">
    <citation type="submission" date="2018-02" db="EMBL/GenBank/DDBJ databases">
        <title>Rhizophora mucronata_Transcriptome.</title>
        <authorList>
            <person name="Meera S.P."/>
            <person name="Sreeshan A."/>
            <person name="Augustine A."/>
        </authorList>
    </citation>
    <scope>NUCLEOTIDE SEQUENCE</scope>
    <source>
        <tissue evidence="1">Leaf</tissue>
    </source>
</reference>
<protein>
    <submittedName>
        <fullName evidence="1">Uncharacterized protein</fullName>
    </submittedName>
</protein>
<sequence>MWTLRVVVLSINLSEP</sequence>
<organism evidence="1">
    <name type="scientific">Rhizophora mucronata</name>
    <name type="common">Asiatic mangrove</name>
    <dbReference type="NCBI Taxonomy" id="61149"/>
    <lineage>
        <taxon>Eukaryota</taxon>
        <taxon>Viridiplantae</taxon>
        <taxon>Streptophyta</taxon>
        <taxon>Embryophyta</taxon>
        <taxon>Tracheophyta</taxon>
        <taxon>Spermatophyta</taxon>
        <taxon>Magnoliopsida</taxon>
        <taxon>eudicotyledons</taxon>
        <taxon>Gunneridae</taxon>
        <taxon>Pentapetalae</taxon>
        <taxon>rosids</taxon>
        <taxon>fabids</taxon>
        <taxon>Malpighiales</taxon>
        <taxon>Rhizophoraceae</taxon>
        <taxon>Rhizophora</taxon>
    </lineage>
</organism>
<accession>A0A2P2N699</accession>